<keyword evidence="1" id="KW-1133">Transmembrane helix</keyword>
<keyword evidence="1" id="KW-0472">Membrane</keyword>
<evidence type="ECO:0000313" key="2">
    <source>
        <dbReference type="EMBL" id="BAL79187.1"/>
    </source>
</evidence>
<feature type="transmembrane region" description="Helical" evidence="1">
    <location>
        <begin position="139"/>
        <end position="158"/>
    </location>
</feature>
<gene>
    <name evidence="2" type="ORF">S23_59980</name>
</gene>
<evidence type="ECO:0000256" key="1">
    <source>
        <dbReference type="SAM" id="Phobius"/>
    </source>
</evidence>
<dbReference type="Proteomes" id="UP000007886">
    <property type="component" value="Chromosome"/>
</dbReference>
<accession>A0AAI8MIQ5</accession>
<sequence>MDRGNIREVRAAMEATRDELKAEYTILQSHYDAFDARALQIKALSGPLIAAAIGSGVATNSRSLILAAILTALSLWTLEAIWKSFQYCYTDRIKIIEAWFREDHADRLVPFQIYAAWGEVWDRWYRHPKALISILRQPFVYLPYAPLGLFGIISLPFIGKF</sequence>
<keyword evidence="1" id="KW-0812">Transmembrane</keyword>
<dbReference type="RefSeq" id="WP_015688454.1">
    <property type="nucleotide sequence ID" value="NC_017082.1"/>
</dbReference>
<organism evidence="2 3">
    <name type="scientific">Bradyrhizobium cosmicum</name>
    <dbReference type="NCBI Taxonomy" id="1404864"/>
    <lineage>
        <taxon>Bacteria</taxon>
        <taxon>Pseudomonadati</taxon>
        <taxon>Pseudomonadota</taxon>
        <taxon>Alphaproteobacteria</taxon>
        <taxon>Hyphomicrobiales</taxon>
        <taxon>Nitrobacteraceae</taxon>
        <taxon>Bradyrhizobium</taxon>
    </lineage>
</organism>
<proteinExistence type="predicted"/>
<evidence type="ECO:0000313" key="3">
    <source>
        <dbReference type="Proteomes" id="UP000007886"/>
    </source>
</evidence>
<dbReference type="AlphaFoldDB" id="A0AAI8MIQ5"/>
<dbReference type="EMBL" id="AP012279">
    <property type="protein sequence ID" value="BAL79187.1"/>
    <property type="molecule type" value="Genomic_DNA"/>
</dbReference>
<reference evidence="2 3" key="1">
    <citation type="journal article" date="2012" name="Microbes Environ.">
        <title>Complete genome sequence of Bradyrhizobium sp. S23321: insights into symbiosis evolution in soil oligotrophs.</title>
        <authorList>
            <person name="Okubo T."/>
            <person name="Tsukui T."/>
            <person name="Maita H."/>
            <person name="Okamoto S."/>
            <person name="Oshima K."/>
            <person name="Fujisawa T."/>
            <person name="Saito A."/>
            <person name="Futamata H."/>
            <person name="Hattori R."/>
            <person name="Shimomura Y."/>
            <person name="Haruta S."/>
            <person name="Morimoto S."/>
            <person name="Wang Y."/>
            <person name="Sakai Y."/>
            <person name="Hattori M."/>
            <person name="Aizawa S."/>
            <person name="Nagashima K.V.P."/>
            <person name="Masuda S."/>
            <person name="Hattori T."/>
            <person name="Yamashita A."/>
            <person name="Bao Z."/>
            <person name="Hayatsu M."/>
            <person name="Kajiya-Kanegae H."/>
            <person name="Yoshinaga I."/>
            <person name="Sakamoto K."/>
            <person name="Toyota K."/>
            <person name="Nakao M."/>
            <person name="Kohara M."/>
            <person name="Anda M."/>
            <person name="Niwa R."/>
            <person name="Jung-Hwan P."/>
            <person name="Sameshima-Saito R."/>
            <person name="Tokuda S."/>
            <person name="Yamamoto S."/>
            <person name="Yamamoto S."/>
            <person name="Yokoyama T."/>
            <person name="Akutsu T."/>
            <person name="Nakamura Y."/>
            <person name="Nakahira-Yanaka Y."/>
            <person name="Takada Hoshino Y."/>
            <person name="Hirakawa H."/>
            <person name="Mitsui H."/>
            <person name="Terasawa K."/>
            <person name="Itakura M."/>
            <person name="Sato S."/>
            <person name="Ikeda-Ohtsubo W."/>
            <person name="Sakakura N."/>
            <person name="Kaminuma E."/>
            <person name="Minamisawa K."/>
        </authorList>
    </citation>
    <scope>NUCLEOTIDE SEQUENCE [LARGE SCALE GENOMIC DNA]</scope>
    <source>
        <strain evidence="2 3">S23321</strain>
    </source>
</reference>
<dbReference type="KEGG" id="brs:S23_59980"/>
<name>A0AAI8MIQ5_9BRAD</name>
<keyword evidence="3" id="KW-1185">Reference proteome</keyword>
<protein>
    <submittedName>
        <fullName evidence="2">Uncharacterized protein</fullName>
    </submittedName>
</protein>